<dbReference type="VEuPathDB" id="FungiDB:RhiirA1_418425"/>
<evidence type="ECO:0000313" key="6">
    <source>
        <dbReference type="EMBL" id="PKY52789.1"/>
    </source>
</evidence>
<evidence type="ECO:0000256" key="3">
    <source>
        <dbReference type="ARBA" id="ARBA00022525"/>
    </source>
</evidence>
<dbReference type="Gene3D" id="1.10.510.10">
    <property type="entry name" value="Transferase(Phosphotransferase) domain 1"/>
    <property type="match status" value="1"/>
</dbReference>
<dbReference type="Pfam" id="PF20147">
    <property type="entry name" value="Crinkler"/>
    <property type="match status" value="1"/>
</dbReference>
<dbReference type="PROSITE" id="PS00109">
    <property type="entry name" value="PROTEIN_KINASE_TYR"/>
    <property type="match status" value="1"/>
</dbReference>
<comment type="subcellular location">
    <subcellularLocation>
        <location evidence="1">Host cell</location>
    </subcellularLocation>
    <subcellularLocation>
        <location evidence="2">Secreted</location>
    </subcellularLocation>
</comment>
<dbReference type="Pfam" id="PF00069">
    <property type="entry name" value="Pkinase"/>
    <property type="match status" value="1"/>
</dbReference>
<dbReference type="GO" id="GO:0004672">
    <property type="term" value="F:protein kinase activity"/>
    <property type="evidence" value="ECO:0007669"/>
    <property type="project" value="InterPro"/>
</dbReference>
<reference evidence="5 7" key="1">
    <citation type="submission" date="2015-10" db="EMBL/GenBank/DDBJ databases">
        <title>Genome analyses suggest a sexual origin of heterokaryosis in a supposedly ancient asexual fungus.</title>
        <authorList>
            <person name="Ropars J."/>
            <person name="Sedzielewska K."/>
            <person name="Noel J."/>
            <person name="Charron P."/>
            <person name="Farinelli L."/>
            <person name="Marton T."/>
            <person name="Kruger M."/>
            <person name="Pelin A."/>
            <person name="Brachmann A."/>
            <person name="Corradi N."/>
        </authorList>
    </citation>
    <scope>NUCLEOTIDE SEQUENCE [LARGE SCALE GENOMIC DNA]</scope>
    <source>
        <strain evidence="5 7">A4</strain>
    </source>
</reference>
<gene>
    <name evidence="5" type="ORF">RhiirA4_447383</name>
    <name evidence="6" type="ORF">RhiirA4_447385</name>
</gene>
<organism evidence="5 7">
    <name type="scientific">Rhizophagus irregularis</name>
    <dbReference type="NCBI Taxonomy" id="588596"/>
    <lineage>
        <taxon>Eukaryota</taxon>
        <taxon>Fungi</taxon>
        <taxon>Fungi incertae sedis</taxon>
        <taxon>Mucoromycota</taxon>
        <taxon>Glomeromycotina</taxon>
        <taxon>Glomeromycetes</taxon>
        <taxon>Glomerales</taxon>
        <taxon>Glomeraceae</taxon>
        <taxon>Rhizophagus</taxon>
    </lineage>
</organism>
<evidence type="ECO:0000259" key="4">
    <source>
        <dbReference type="PROSITE" id="PS50011"/>
    </source>
</evidence>
<evidence type="ECO:0000313" key="7">
    <source>
        <dbReference type="Proteomes" id="UP000234323"/>
    </source>
</evidence>
<dbReference type="InterPro" id="IPR000719">
    <property type="entry name" value="Prot_kinase_dom"/>
</dbReference>
<evidence type="ECO:0000256" key="1">
    <source>
        <dbReference type="ARBA" id="ARBA00004340"/>
    </source>
</evidence>
<name>A0A2I1H1Q4_9GLOM</name>
<dbReference type="VEuPathDB" id="FungiDB:FUN_014711"/>
<dbReference type="EMBL" id="LLXI01001269">
    <property type="protein sequence ID" value="PKY52787.1"/>
    <property type="molecule type" value="Genomic_DNA"/>
</dbReference>
<evidence type="ECO:0000313" key="5">
    <source>
        <dbReference type="EMBL" id="PKY52787.1"/>
    </source>
</evidence>
<dbReference type="GO" id="GO:0005524">
    <property type="term" value="F:ATP binding"/>
    <property type="evidence" value="ECO:0007669"/>
    <property type="project" value="InterPro"/>
</dbReference>
<keyword evidence="7" id="KW-1185">Reference proteome</keyword>
<dbReference type="EMBL" id="LLXI01001269">
    <property type="protein sequence ID" value="PKY52789.1"/>
    <property type="molecule type" value="Genomic_DNA"/>
</dbReference>
<evidence type="ECO:0000256" key="2">
    <source>
        <dbReference type="ARBA" id="ARBA00004613"/>
    </source>
</evidence>
<comment type="caution">
    <text evidence="5">The sequence shown here is derived from an EMBL/GenBank/DDBJ whole genome shotgun (WGS) entry which is preliminary data.</text>
</comment>
<sequence>MAYILNCFVLGEDPLEKVFQFILDTSKIQTIGLLKDAIITNLKLNVAAKEVKLWKVDFPLIGIDEDRKLNLINKCTNVNINISDELGGVELQTLSMSNIEFVTQQNQQHAHIIVQLPTAVYYQYNQSKIISMSNSTWNDFHGLFNCLKQLFGLRGSMLDYDFIIANKRADFAVSKENFIKFIEDNKNSSDNPVRIIDAKGPQMTYVEILDSLPTPSKLGEPEKWNNINCNKAVCLNHRPPSASSAVPVSLYCPIFGTFEDRCEEDPERDDNIFTYKFCLEMAKFYSKEEYRRETANRLLSAYLDHKVEPIILPGNRSTDGTVSTNELYREINIEYKNESCSTNSCAHLENCGYYLTFCSKQENTDTNMPCILVNIAGPTFAVYGAVLSSTAIVDPLTPIFHLIWLKNNEKMMLALSRTFRALRLSLQDLDNYYENVPKTHHRLYPLFPDWRLDLNTLYKVRINSQYGNYLLWKATLQSNNTVDWLIYVKAVQKKYYSLEVHEYLVDTGNAPIILNTVEWPGGWLLVYMECLENHVTLNKITHNLDNNERDSLRNEIIRVVRILHDKNLVHGDLREGNILVGRDNEKDSGFDVKLIDFEWSGPVNTARYSHFMNHIAINWPEGAEDGKLVMKEHDIAMLEQTFRETNLLTN</sequence>
<dbReference type="InterPro" id="IPR011009">
    <property type="entry name" value="Kinase-like_dom_sf"/>
</dbReference>
<dbReference type="GO" id="GO:0005576">
    <property type="term" value="C:extracellular region"/>
    <property type="evidence" value="ECO:0007669"/>
    <property type="project" value="UniProtKB-SubCell"/>
</dbReference>
<feature type="domain" description="Protein kinase" evidence="4">
    <location>
        <begin position="422"/>
        <end position="650"/>
    </location>
</feature>
<proteinExistence type="predicted"/>
<dbReference type="InterPro" id="IPR008266">
    <property type="entry name" value="Tyr_kinase_AS"/>
</dbReference>
<dbReference type="SUPFAM" id="SSF56112">
    <property type="entry name" value="Protein kinase-like (PK-like)"/>
    <property type="match status" value="1"/>
</dbReference>
<dbReference type="VEuPathDB" id="FungiDB:RhiirFUN_018553"/>
<protein>
    <recommendedName>
        <fullName evidence="4">Protein kinase domain-containing protein</fullName>
    </recommendedName>
</protein>
<dbReference type="AlphaFoldDB" id="A0A2I1H1Q4"/>
<keyword evidence="3" id="KW-0964">Secreted</keyword>
<dbReference type="GO" id="GO:0043657">
    <property type="term" value="C:host cell"/>
    <property type="evidence" value="ECO:0007669"/>
    <property type="project" value="UniProtKB-SubCell"/>
</dbReference>
<accession>A0A2I1H1Q4</accession>
<dbReference type="Proteomes" id="UP000234323">
    <property type="component" value="Unassembled WGS sequence"/>
</dbReference>
<dbReference type="PROSITE" id="PS50011">
    <property type="entry name" value="PROTEIN_KINASE_DOM"/>
    <property type="match status" value="1"/>
</dbReference>
<dbReference type="InterPro" id="IPR045379">
    <property type="entry name" value="Crinkler_N"/>
</dbReference>